<name>A0ABD0SWI5_LOXSC</name>
<accession>A0ABD0SWI5</accession>
<evidence type="ECO:0000313" key="6">
    <source>
        <dbReference type="EMBL" id="KAL0830124.1"/>
    </source>
</evidence>
<reference evidence="6 7" key="1">
    <citation type="submission" date="2024-06" db="EMBL/GenBank/DDBJ databases">
        <title>A chromosome-level genome assembly of beet webworm, Loxostege sticticalis.</title>
        <authorList>
            <person name="Zhang Y."/>
        </authorList>
    </citation>
    <scope>NUCLEOTIDE SEQUENCE [LARGE SCALE GENOMIC DNA]</scope>
    <source>
        <strain evidence="6">AQ028</strain>
        <tissue evidence="6">Male pupae</tissue>
    </source>
</reference>
<dbReference type="InterPro" id="IPR018289">
    <property type="entry name" value="MULE_transposase_dom"/>
</dbReference>
<feature type="domain" description="FLYWCH-type" evidence="4">
    <location>
        <begin position="12"/>
        <end position="66"/>
    </location>
</feature>
<dbReference type="GO" id="GO:0008270">
    <property type="term" value="F:zinc ion binding"/>
    <property type="evidence" value="ECO:0007669"/>
    <property type="project" value="UniProtKB-KW"/>
</dbReference>
<dbReference type="Gene3D" id="2.20.25.240">
    <property type="match status" value="1"/>
</dbReference>
<sequence>MEVCESELKFISRKHGTVLLYEGFQYFRHKLYKNGNVIWQCSLKNKNKCTGSVTLQNEKVIKTASHIECCVLDFAKNDVAIKLHEAHVLASSSDNTINKIYNDTLVPLQDKGYDFISKVPSLNSCKTAMLNKFLGVSKTVFRNLEEVEVPKIYLPYLLGDYYNGSSRILVFISKEAKNMLTQLSEFFIDGTFASCPKPFGQLFTIHGNMGSSLSTTNIIPLVYSLLSDKKEATYFALFDIITSQIPGWKPTTIHADFETASTNAIRIFFPDIKIRRCYYHMTNSLWRKSKSLELKQKIEKRVVGLCSALPLLPRDMITDGWKYIQDECPDLSKVNKFINYVQKYWMKNEKIIDEWCIFSERHRTNNVVEAWNSKINRTINKNNVSLTRLLNALLNDAACANFKKMQFGLNISTGRLALHQKKDEFVLHTQMQLVNHVISIGHFLEKLR</sequence>
<dbReference type="AlphaFoldDB" id="A0ABD0SWI5"/>
<comment type="caution">
    <text evidence="6">The sequence shown here is derived from an EMBL/GenBank/DDBJ whole genome shotgun (WGS) entry which is preliminary data.</text>
</comment>
<evidence type="ECO:0000259" key="5">
    <source>
        <dbReference type="Pfam" id="PF10551"/>
    </source>
</evidence>
<evidence type="ECO:0000256" key="2">
    <source>
        <dbReference type="ARBA" id="ARBA00022771"/>
    </source>
</evidence>
<gene>
    <name evidence="6" type="ORF">ABMA28_003581</name>
</gene>
<protein>
    <recommendedName>
        <fullName evidence="8">MULE transposase domain-containing protein</fullName>
    </recommendedName>
</protein>
<keyword evidence="1" id="KW-0479">Metal-binding</keyword>
<keyword evidence="2" id="KW-0863">Zinc-finger</keyword>
<dbReference type="Pfam" id="PF10551">
    <property type="entry name" value="MULE"/>
    <property type="match status" value="1"/>
</dbReference>
<dbReference type="EMBL" id="JBEDNZ010000014">
    <property type="protein sequence ID" value="KAL0830124.1"/>
    <property type="molecule type" value="Genomic_DNA"/>
</dbReference>
<dbReference type="Proteomes" id="UP001549921">
    <property type="component" value="Unassembled WGS sequence"/>
</dbReference>
<evidence type="ECO:0008006" key="8">
    <source>
        <dbReference type="Google" id="ProtNLM"/>
    </source>
</evidence>
<evidence type="ECO:0000313" key="7">
    <source>
        <dbReference type="Proteomes" id="UP001549921"/>
    </source>
</evidence>
<keyword evidence="3" id="KW-0862">Zinc</keyword>
<dbReference type="InterPro" id="IPR007588">
    <property type="entry name" value="Znf_FLYWCH"/>
</dbReference>
<evidence type="ECO:0000256" key="3">
    <source>
        <dbReference type="ARBA" id="ARBA00022833"/>
    </source>
</evidence>
<evidence type="ECO:0000259" key="4">
    <source>
        <dbReference type="Pfam" id="PF04500"/>
    </source>
</evidence>
<evidence type="ECO:0000256" key="1">
    <source>
        <dbReference type="ARBA" id="ARBA00022723"/>
    </source>
</evidence>
<dbReference type="Pfam" id="PF04500">
    <property type="entry name" value="FLYWCH"/>
    <property type="match status" value="1"/>
</dbReference>
<organism evidence="6 7">
    <name type="scientific">Loxostege sticticalis</name>
    <name type="common">Beet webworm moth</name>
    <dbReference type="NCBI Taxonomy" id="481309"/>
    <lineage>
        <taxon>Eukaryota</taxon>
        <taxon>Metazoa</taxon>
        <taxon>Ecdysozoa</taxon>
        <taxon>Arthropoda</taxon>
        <taxon>Hexapoda</taxon>
        <taxon>Insecta</taxon>
        <taxon>Pterygota</taxon>
        <taxon>Neoptera</taxon>
        <taxon>Endopterygota</taxon>
        <taxon>Lepidoptera</taxon>
        <taxon>Glossata</taxon>
        <taxon>Ditrysia</taxon>
        <taxon>Pyraloidea</taxon>
        <taxon>Crambidae</taxon>
        <taxon>Pyraustinae</taxon>
        <taxon>Loxostege</taxon>
    </lineage>
</organism>
<proteinExistence type="predicted"/>
<feature type="domain" description="MULE transposase" evidence="5">
    <location>
        <begin position="188"/>
        <end position="283"/>
    </location>
</feature>